<dbReference type="GO" id="GO:0009636">
    <property type="term" value="P:response to toxic substance"/>
    <property type="evidence" value="ECO:0007669"/>
    <property type="project" value="InterPro"/>
</dbReference>
<evidence type="ECO:0000256" key="4">
    <source>
        <dbReference type="ARBA" id="ARBA00023136"/>
    </source>
</evidence>
<dbReference type="GO" id="GO:0016020">
    <property type="term" value="C:membrane"/>
    <property type="evidence" value="ECO:0007669"/>
    <property type="project" value="InterPro"/>
</dbReference>
<dbReference type="NCBIfam" id="NF007487">
    <property type="entry name" value="PRK10081.1"/>
    <property type="match status" value="1"/>
</dbReference>
<evidence type="ECO:0000256" key="1">
    <source>
        <dbReference type="ARBA" id="ARBA00010296"/>
    </source>
</evidence>
<keyword evidence="2" id="KW-1003">Cell membrane</keyword>
<evidence type="ECO:0000256" key="3">
    <source>
        <dbReference type="ARBA" id="ARBA00022729"/>
    </source>
</evidence>
<reference evidence="7" key="1">
    <citation type="submission" date="2020-04" db="EMBL/GenBank/DDBJ databases">
        <authorList>
            <person name="Naeem R."/>
            <person name="Antony C."/>
            <person name="Guan Q."/>
        </authorList>
    </citation>
    <scope>NUCLEOTIDE SEQUENCE</scope>
    <source>
        <strain evidence="7">NGKP54</strain>
    </source>
</reference>
<keyword evidence="4" id="KW-0472">Membrane</keyword>
<gene>
    <name evidence="7" type="ORF">NGKP54_PROKKA_04379</name>
</gene>
<proteinExistence type="inferred from homology"/>
<keyword evidence="5" id="KW-0564">Palmitate</keyword>
<evidence type="ECO:0000313" key="7">
    <source>
        <dbReference type="EMBL" id="CAB3560119.1"/>
    </source>
</evidence>
<evidence type="ECO:0000256" key="6">
    <source>
        <dbReference type="ARBA" id="ARBA00023288"/>
    </source>
</evidence>
<evidence type="ECO:0000256" key="2">
    <source>
        <dbReference type="ARBA" id="ARBA00022475"/>
    </source>
</evidence>
<dbReference type="Pfam" id="PF08085">
    <property type="entry name" value="Entericidin"/>
    <property type="match status" value="1"/>
</dbReference>
<organism evidence="7">
    <name type="scientific">Klebsiella pneumoniae</name>
    <dbReference type="NCBI Taxonomy" id="573"/>
    <lineage>
        <taxon>Bacteria</taxon>
        <taxon>Pseudomonadati</taxon>
        <taxon>Pseudomonadota</taxon>
        <taxon>Gammaproteobacteria</taxon>
        <taxon>Enterobacterales</taxon>
        <taxon>Enterobacteriaceae</taxon>
        <taxon>Klebsiella/Raoultella group</taxon>
        <taxon>Klebsiella</taxon>
        <taxon>Klebsiella pneumoniae complex</taxon>
    </lineage>
</organism>
<comment type="similarity">
    <text evidence="1">Belongs to the EcnA/EcnB lipoprotein family.</text>
</comment>
<dbReference type="EMBL" id="LR793264">
    <property type="protein sequence ID" value="CAB3560119.1"/>
    <property type="molecule type" value="Genomic_DNA"/>
</dbReference>
<evidence type="ECO:0000256" key="5">
    <source>
        <dbReference type="ARBA" id="ARBA00023139"/>
    </source>
</evidence>
<dbReference type="AlphaFoldDB" id="A0A8D6Q5B4"/>
<keyword evidence="6 7" id="KW-0449">Lipoprotein</keyword>
<accession>A0A8D6Q5B4</accession>
<protein>
    <submittedName>
        <fullName evidence="7">Entericidin B membrane lipoprotein</fullName>
    </submittedName>
</protein>
<name>A0A8D6Q5B4_KLEPN</name>
<keyword evidence="3" id="KW-0732">Signal</keyword>
<sequence>MLIGHENKTDTKDDIMVKKTIATFFTVLVLSSALTACNTTRGVGEDISDGGNAISGAATKAQQ</sequence>
<dbReference type="InterPro" id="IPR012556">
    <property type="entry name" value="Entericidin"/>
</dbReference>